<evidence type="ECO:0000313" key="7">
    <source>
        <dbReference type="Proteomes" id="UP000006882"/>
    </source>
</evidence>
<dbReference type="InterPro" id="IPR051442">
    <property type="entry name" value="B3_domain"/>
</dbReference>
<dbReference type="Proteomes" id="UP000006882">
    <property type="component" value="Chromosome G5"/>
</dbReference>
<proteinExistence type="predicted"/>
<dbReference type="InterPro" id="IPR015300">
    <property type="entry name" value="DNA-bd_pseudobarrel_sf"/>
</dbReference>
<evidence type="ECO:0000256" key="2">
    <source>
        <dbReference type="ARBA" id="ARBA00023015"/>
    </source>
</evidence>
<dbReference type="Gene3D" id="2.40.330.10">
    <property type="entry name" value="DNA-binding pseudobarrel domain"/>
    <property type="match status" value="1"/>
</dbReference>
<protein>
    <recommendedName>
        <fullName evidence="8">TF-B3 domain-containing protein</fullName>
    </recommendedName>
</protein>
<name>A0A251P9R7_PRUPE</name>
<evidence type="ECO:0000256" key="4">
    <source>
        <dbReference type="ARBA" id="ARBA00023163"/>
    </source>
</evidence>
<comment type="subcellular location">
    <subcellularLocation>
        <location evidence="1">Nucleus</location>
    </subcellularLocation>
</comment>
<dbReference type="Gramene" id="ONI07105">
    <property type="protein sequence ID" value="ONI07105"/>
    <property type="gene ID" value="PRUPE_5G100300"/>
</dbReference>
<accession>A0A251P9R7</accession>
<dbReference type="CDD" id="cd10017">
    <property type="entry name" value="B3_DNA"/>
    <property type="match status" value="1"/>
</dbReference>
<organism evidence="6 7">
    <name type="scientific">Prunus persica</name>
    <name type="common">Peach</name>
    <name type="synonym">Amygdalus persica</name>
    <dbReference type="NCBI Taxonomy" id="3760"/>
    <lineage>
        <taxon>Eukaryota</taxon>
        <taxon>Viridiplantae</taxon>
        <taxon>Streptophyta</taxon>
        <taxon>Embryophyta</taxon>
        <taxon>Tracheophyta</taxon>
        <taxon>Spermatophyta</taxon>
        <taxon>Magnoliopsida</taxon>
        <taxon>eudicotyledons</taxon>
        <taxon>Gunneridae</taxon>
        <taxon>Pentapetalae</taxon>
        <taxon>rosids</taxon>
        <taxon>fabids</taxon>
        <taxon>Rosales</taxon>
        <taxon>Rosaceae</taxon>
        <taxon>Amygdaloideae</taxon>
        <taxon>Amygdaleae</taxon>
        <taxon>Prunus</taxon>
    </lineage>
</organism>
<keyword evidence="3" id="KW-0238">DNA-binding</keyword>
<sequence length="254" mass="28991">MKREAKAFPYDKPKAVLFHKSVKSPQRPTHITMNITRNTMPHKLLDSLQGQDPKTYCIFHSLFQVSRMEEEKPSTELTLAATSSAPQSQCPPEDIVWTTLTLGLPSSTSEKREAVDQNPAPSMKKGPWEIKKRLTTSDLGNRCKLLARSLEKHVMPCLDEEFGQRVSSREGARVIVYDCDTNSNHQLILKYYKSSDSYVFGRKWGKFVRRRDLNMGDEIGLSWDVLNSRFLFSVLQRANQQPASSSSNSRTKHK</sequence>
<dbReference type="OrthoDB" id="1915967at2759"/>
<evidence type="ECO:0008006" key="8">
    <source>
        <dbReference type="Google" id="ProtNLM"/>
    </source>
</evidence>
<dbReference type="PANTHER" id="PTHR34269:SF11">
    <property type="entry name" value="B3 DOMAIN PROTEIN"/>
    <property type="match status" value="1"/>
</dbReference>
<dbReference type="GO" id="GO:0003677">
    <property type="term" value="F:DNA binding"/>
    <property type="evidence" value="ECO:0007669"/>
    <property type="project" value="UniProtKB-KW"/>
</dbReference>
<keyword evidence="4" id="KW-0804">Transcription</keyword>
<dbReference type="GO" id="GO:0005634">
    <property type="term" value="C:nucleus"/>
    <property type="evidence" value="ECO:0007669"/>
    <property type="project" value="UniProtKB-SubCell"/>
</dbReference>
<evidence type="ECO:0000256" key="1">
    <source>
        <dbReference type="ARBA" id="ARBA00004123"/>
    </source>
</evidence>
<evidence type="ECO:0000256" key="3">
    <source>
        <dbReference type="ARBA" id="ARBA00023125"/>
    </source>
</evidence>
<dbReference type="EMBL" id="CM007655">
    <property type="protein sequence ID" value="ONI07105.1"/>
    <property type="molecule type" value="Genomic_DNA"/>
</dbReference>
<dbReference type="PANTHER" id="PTHR34269">
    <property type="entry name" value="TRANSCRIPTION FACTOR B3-DOMAIN FAMILY-RELATED"/>
    <property type="match status" value="1"/>
</dbReference>
<gene>
    <name evidence="6" type="ORF">PRUPE_5G100300</name>
</gene>
<evidence type="ECO:0000256" key="5">
    <source>
        <dbReference type="ARBA" id="ARBA00023242"/>
    </source>
</evidence>
<dbReference type="SMR" id="A0A251P9R7"/>
<keyword evidence="5" id="KW-0539">Nucleus</keyword>
<keyword evidence="7" id="KW-1185">Reference proteome</keyword>
<reference evidence="6 7" key="1">
    <citation type="journal article" date="2013" name="Nat. Genet.">
        <title>The high-quality draft genome of peach (Prunus persica) identifies unique patterns of genetic diversity, domestication and genome evolution.</title>
        <authorList>
            <consortium name="International Peach Genome Initiative"/>
            <person name="Verde I."/>
            <person name="Abbott A.G."/>
            <person name="Scalabrin S."/>
            <person name="Jung S."/>
            <person name="Shu S."/>
            <person name="Marroni F."/>
            <person name="Zhebentyayeva T."/>
            <person name="Dettori M.T."/>
            <person name="Grimwood J."/>
            <person name="Cattonaro F."/>
            <person name="Zuccolo A."/>
            <person name="Rossini L."/>
            <person name="Jenkins J."/>
            <person name="Vendramin E."/>
            <person name="Meisel L.A."/>
            <person name="Decroocq V."/>
            <person name="Sosinski B."/>
            <person name="Prochnik S."/>
            <person name="Mitros T."/>
            <person name="Policriti A."/>
            <person name="Cipriani G."/>
            <person name="Dondini L."/>
            <person name="Ficklin S."/>
            <person name="Goodstein D.M."/>
            <person name="Xuan P."/>
            <person name="Del Fabbro C."/>
            <person name="Aramini V."/>
            <person name="Copetti D."/>
            <person name="Gonzalez S."/>
            <person name="Horner D.S."/>
            <person name="Falchi R."/>
            <person name="Lucas S."/>
            <person name="Mica E."/>
            <person name="Maldonado J."/>
            <person name="Lazzari B."/>
            <person name="Bielenberg D."/>
            <person name="Pirona R."/>
            <person name="Miculan M."/>
            <person name="Barakat A."/>
            <person name="Testolin R."/>
            <person name="Stella A."/>
            <person name="Tartarini S."/>
            <person name="Tonutti P."/>
            <person name="Arus P."/>
            <person name="Orellana A."/>
            <person name="Wells C."/>
            <person name="Main D."/>
            <person name="Vizzotto G."/>
            <person name="Silva H."/>
            <person name="Salamini F."/>
            <person name="Schmutz J."/>
            <person name="Morgante M."/>
            <person name="Rokhsar D.S."/>
        </authorList>
    </citation>
    <scope>NUCLEOTIDE SEQUENCE [LARGE SCALE GENOMIC DNA]</scope>
    <source>
        <strain evidence="7">cv. Nemared</strain>
    </source>
</reference>
<dbReference type="AlphaFoldDB" id="A0A251P9R7"/>
<dbReference type="eggNOG" id="ENOG502S55S">
    <property type="taxonomic scope" value="Eukaryota"/>
</dbReference>
<keyword evidence="2" id="KW-0805">Transcription regulation</keyword>
<dbReference type="SUPFAM" id="SSF101936">
    <property type="entry name" value="DNA-binding pseudobarrel domain"/>
    <property type="match status" value="1"/>
</dbReference>
<evidence type="ECO:0000313" key="6">
    <source>
        <dbReference type="EMBL" id="ONI07105.1"/>
    </source>
</evidence>
<dbReference type="InterPro" id="IPR003340">
    <property type="entry name" value="B3_DNA-bd"/>
</dbReference>